<comment type="subcellular location">
    <subcellularLocation>
        <location evidence="1">Membrane</location>
    </subcellularLocation>
</comment>
<keyword evidence="5 8" id="KW-0472">Membrane</keyword>
<keyword evidence="10" id="KW-0675">Receptor</keyword>
<proteinExistence type="predicted"/>
<dbReference type="PROSITE" id="PS50125">
    <property type="entry name" value="GUANYLATE_CYCLASE_2"/>
    <property type="match status" value="1"/>
</dbReference>
<dbReference type="GO" id="GO:0005886">
    <property type="term" value="C:plasma membrane"/>
    <property type="evidence" value="ECO:0007669"/>
    <property type="project" value="TreeGrafter"/>
</dbReference>
<dbReference type="AlphaFoldDB" id="A0A9N8HSU6"/>
<comment type="caution">
    <text evidence="10">The sequence shown here is derived from an EMBL/GenBank/DDBJ whole genome shotgun (WGS) entry which is preliminary data.</text>
</comment>
<gene>
    <name evidence="10" type="ORF">SEMRO_1774_G296810.1</name>
</gene>
<dbReference type="EMBL" id="CAICTM010001772">
    <property type="protein sequence ID" value="CAB9526088.1"/>
    <property type="molecule type" value="Genomic_DNA"/>
</dbReference>
<evidence type="ECO:0000256" key="3">
    <source>
        <dbReference type="ARBA" id="ARBA00022741"/>
    </source>
</evidence>
<dbReference type="Proteomes" id="UP001153069">
    <property type="component" value="Unassembled WGS sequence"/>
</dbReference>
<dbReference type="InterPro" id="IPR050401">
    <property type="entry name" value="Cyclic_nucleotide_synthase"/>
</dbReference>
<organism evidence="10 11">
    <name type="scientific">Seminavis robusta</name>
    <dbReference type="NCBI Taxonomy" id="568900"/>
    <lineage>
        <taxon>Eukaryota</taxon>
        <taxon>Sar</taxon>
        <taxon>Stramenopiles</taxon>
        <taxon>Ochrophyta</taxon>
        <taxon>Bacillariophyta</taxon>
        <taxon>Bacillariophyceae</taxon>
        <taxon>Bacillariophycidae</taxon>
        <taxon>Naviculales</taxon>
        <taxon>Naviculaceae</taxon>
        <taxon>Seminavis</taxon>
    </lineage>
</organism>
<evidence type="ECO:0000256" key="8">
    <source>
        <dbReference type="SAM" id="Phobius"/>
    </source>
</evidence>
<keyword evidence="6" id="KW-0456">Lyase</keyword>
<dbReference type="GO" id="GO:0004383">
    <property type="term" value="F:guanylate cyclase activity"/>
    <property type="evidence" value="ECO:0007669"/>
    <property type="project" value="TreeGrafter"/>
</dbReference>
<dbReference type="Pfam" id="PF00211">
    <property type="entry name" value="Guanylate_cyc"/>
    <property type="match status" value="1"/>
</dbReference>
<evidence type="ECO:0000256" key="5">
    <source>
        <dbReference type="ARBA" id="ARBA00023136"/>
    </source>
</evidence>
<dbReference type="InterPro" id="IPR001054">
    <property type="entry name" value="A/G_cyclase"/>
</dbReference>
<dbReference type="GO" id="GO:0035556">
    <property type="term" value="P:intracellular signal transduction"/>
    <property type="evidence" value="ECO:0007669"/>
    <property type="project" value="InterPro"/>
</dbReference>
<feature type="transmembrane region" description="Helical" evidence="8">
    <location>
        <begin position="64"/>
        <end position="84"/>
    </location>
</feature>
<dbReference type="GO" id="GO:0000166">
    <property type="term" value="F:nucleotide binding"/>
    <property type="evidence" value="ECO:0007669"/>
    <property type="project" value="UniProtKB-KW"/>
</dbReference>
<dbReference type="GO" id="GO:0001653">
    <property type="term" value="F:peptide receptor activity"/>
    <property type="evidence" value="ECO:0007669"/>
    <property type="project" value="TreeGrafter"/>
</dbReference>
<dbReference type="GO" id="GO:0007168">
    <property type="term" value="P:receptor guanylyl cyclase signaling pathway"/>
    <property type="evidence" value="ECO:0007669"/>
    <property type="project" value="TreeGrafter"/>
</dbReference>
<sequence length="739" mass="82328">MPKDATAPIVETDTQNVLIPGVDDDSVFAADEEATFNSQSSRKKRTTVYESSAAEKSRIRMFRFFVVGMLLMTTVVTVTAYYFLDREENRNFETAYTQFARTLIDSALEQQKSLRDSMATLSNAVTAHAQTNNLEWPYVVLPLFESFAINYFKHSASEFVGINNVVMHDDRDDYINWTTAHYKDWIEESHIIRYGNTDLLDTDPTRYNQFISKNSPDGVVPDDVREYYSPRVSQSPPMRGYGPTMNLNIGSIGTNGQVTEGVIKLQYETLVTPLKPFNALPEEEHQNFHTDSNADNPHSFMYHPVYKNVMDPSSGVVATITSSVAWDASMQDLLPDTVRGILCVVENTCGQVFTYEINGKDANFRGNADTHNPKYDHLDVMVDLSLHSHPNFTTTPGHCQYSMHVYPTETFEDDYTTAMPSTFAAVVVVSFITVAMVFLVYDCFVKRRNKELVRTATRTDKLVSSLFPGDIKSKLLEQQDRKGSTFWNTGGERNPQSDINDRLAQVYPETTIFFADLAGFTKWSSARPPAEVFELLETLYKAFDGVARRRAVFKVETIGDCYVAATGIPDPQQYHASIMVRFATDCMAQMKTLTTELAESLGPDTTALQMRVGMHSGPVTGGVLRGSKSRFQLFGDSMNTASRMESNGVPGRIHVSQSTADLLVAQGKSEWLTPREDKIVAKGKGEMQTYFVAITDNAATTVSSLGGFSNESSDDDTTGSSGEAGNPPRKPRVSFEEGK</sequence>
<dbReference type="InterPro" id="IPR029787">
    <property type="entry name" value="Nucleotide_cyclase"/>
</dbReference>
<evidence type="ECO:0000256" key="4">
    <source>
        <dbReference type="ARBA" id="ARBA00022989"/>
    </source>
</evidence>
<dbReference type="SMART" id="SM00044">
    <property type="entry name" value="CYCc"/>
    <property type="match status" value="1"/>
</dbReference>
<evidence type="ECO:0000256" key="6">
    <source>
        <dbReference type="ARBA" id="ARBA00023239"/>
    </source>
</evidence>
<evidence type="ECO:0000259" key="9">
    <source>
        <dbReference type="PROSITE" id="PS50125"/>
    </source>
</evidence>
<keyword evidence="2 8" id="KW-0812">Transmembrane</keyword>
<feature type="domain" description="Guanylate cyclase" evidence="9">
    <location>
        <begin position="511"/>
        <end position="645"/>
    </location>
</feature>
<evidence type="ECO:0000313" key="11">
    <source>
        <dbReference type="Proteomes" id="UP001153069"/>
    </source>
</evidence>
<evidence type="ECO:0000313" key="10">
    <source>
        <dbReference type="EMBL" id="CAB9526088.1"/>
    </source>
</evidence>
<dbReference type="PANTHER" id="PTHR11920">
    <property type="entry name" value="GUANYLYL CYCLASE"/>
    <property type="match status" value="1"/>
</dbReference>
<dbReference type="OrthoDB" id="354346at2759"/>
<feature type="region of interest" description="Disordered" evidence="7">
    <location>
        <begin position="704"/>
        <end position="739"/>
    </location>
</feature>
<dbReference type="SUPFAM" id="SSF55073">
    <property type="entry name" value="Nucleotide cyclase"/>
    <property type="match status" value="1"/>
</dbReference>
<dbReference type="GO" id="GO:0004016">
    <property type="term" value="F:adenylate cyclase activity"/>
    <property type="evidence" value="ECO:0007669"/>
    <property type="project" value="TreeGrafter"/>
</dbReference>
<evidence type="ECO:0000256" key="2">
    <source>
        <dbReference type="ARBA" id="ARBA00022692"/>
    </source>
</evidence>
<accession>A0A9N8HSU6</accession>
<keyword evidence="4 8" id="KW-1133">Transmembrane helix</keyword>
<keyword evidence="11" id="KW-1185">Reference proteome</keyword>
<feature type="transmembrane region" description="Helical" evidence="8">
    <location>
        <begin position="423"/>
        <end position="444"/>
    </location>
</feature>
<keyword evidence="3" id="KW-0547">Nucleotide-binding</keyword>
<dbReference type="PANTHER" id="PTHR11920:SF335">
    <property type="entry name" value="GUANYLATE CYCLASE"/>
    <property type="match status" value="1"/>
</dbReference>
<evidence type="ECO:0000256" key="1">
    <source>
        <dbReference type="ARBA" id="ARBA00004370"/>
    </source>
</evidence>
<reference evidence="10" key="1">
    <citation type="submission" date="2020-06" db="EMBL/GenBank/DDBJ databases">
        <authorList>
            <consortium name="Plant Systems Biology data submission"/>
        </authorList>
    </citation>
    <scope>NUCLEOTIDE SEQUENCE</scope>
    <source>
        <strain evidence="10">D6</strain>
    </source>
</reference>
<name>A0A9N8HSU6_9STRA</name>
<protein>
    <submittedName>
        <fullName evidence="10">Receptor-type guanylate cyclase gcy</fullName>
    </submittedName>
</protein>
<dbReference type="Gene3D" id="3.30.70.1230">
    <property type="entry name" value="Nucleotide cyclase"/>
    <property type="match status" value="1"/>
</dbReference>
<dbReference type="CDD" id="cd07302">
    <property type="entry name" value="CHD"/>
    <property type="match status" value="1"/>
</dbReference>
<evidence type="ECO:0000256" key="7">
    <source>
        <dbReference type="SAM" id="MobiDB-lite"/>
    </source>
</evidence>